<dbReference type="Pfam" id="PF25574">
    <property type="entry name" value="TPR_IMB1"/>
    <property type="match status" value="1"/>
</dbReference>
<dbReference type="Proteomes" id="UP000192257">
    <property type="component" value="Unassembled WGS sequence"/>
</dbReference>
<dbReference type="AlphaFoldDB" id="A0A1X0P8K4"/>
<keyword evidence="6" id="KW-0653">Protein transport</keyword>
<feature type="domain" description="Importin N-terminal" evidence="8">
    <location>
        <begin position="22"/>
        <end position="104"/>
    </location>
</feature>
<dbReference type="EMBL" id="NBCO01000001">
    <property type="protein sequence ID" value="ORC93274.1"/>
    <property type="molecule type" value="Genomic_DNA"/>
</dbReference>
<keyword evidence="7" id="KW-0539">Nucleus</keyword>
<evidence type="ECO:0000313" key="9">
    <source>
        <dbReference type="EMBL" id="ORC93274.1"/>
    </source>
</evidence>
<dbReference type="InterPro" id="IPR001494">
    <property type="entry name" value="Importin-beta_N"/>
</dbReference>
<protein>
    <submittedName>
        <fullName evidence="9">Importin beta-1 subunit</fullName>
    </submittedName>
</protein>
<dbReference type="InterPro" id="IPR016024">
    <property type="entry name" value="ARM-type_fold"/>
</dbReference>
<dbReference type="RefSeq" id="XP_028887340.1">
    <property type="nucleotide sequence ID" value="XM_029020832.1"/>
</dbReference>
<comment type="caution">
    <text evidence="9">The sequence shown here is derived from an EMBL/GenBank/DDBJ whole genome shotgun (WGS) entry which is preliminary data.</text>
</comment>
<dbReference type="OrthoDB" id="10263328at2759"/>
<sequence>MSGLTELLLALGNADPAVRVPAEQQVNHARQSDLVGFLYALLQEFRDEEKPAFSRHMAGTLLKNAIAPNLREGAARRALEREWMALPAEVRVNVKQGVLACLGSPKKEVQNVAANIIGNLSRIELPAGEWPDLLNILLGVAESSEQHQEAALTAIGYVCEEGREHEAVEQALAPFTNGILVAVLRGMSSGKEEVCYYATNALCNAMEFIHDNMNQQDQRDQLVDALCTTAKTSQNPRTREKAMESLVKVADMYYSTLPNYIDRLHAITTSSIFNDEEVVALQAMLFWISICETERDMKEDGDGKCLDYALKGASMISEIALQALLRQEETQEEGDWNISIAGGKLLQSLAACIGNPIIDLVMPFVYRNVESANWREKEAAVMAFGCILNGPDPKSIEDTVAQAVPGLLQYVRDDNRLVSDTAGWVLAVVCELFSDVFLLRPLDLQQLMNIISPMIAGGDERAIRACHILHNLALAYEEEENQPTNELSGYYPSLLNVLLVAIDTGSNQSVKGVAQEALNVLVDAAAVDCYQYLHVLVPELHKRMQFILEARLQGQMNDMDVMAMLGLLCGSLGSVAKKVQNDFVQHLPASMEILMQILHIQEDTVVDEALTMLGSFAHAVKQQLTPYAGNFIPYVLKALQCVDEPDLAVVAVGTVGDLSLTLRTDMAPYISTILNVLNENLINPHVDRSLKCTFLNCLGDIALNVGDTHFAQYLDTFMQLVQSFFQKSCAINISEDPDSEEYVMTLWESISVFYTSVCQSFKTSEMQLAPYLQGILQFALHAAKTAESLEYVEVFVAAVSIIGDMACVLKSVRSPELRQQGKSALLAPPVLQLVRHAVTALASDEDNRDQMKWVEKQLELLQAA</sequence>
<dbReference type="Pfam" id="PF25780">
    <property type="entry name" value="TPR_IPO5"/>
    <property type="match status" value="1"/>
</dbReference>
<evidence type="ECO:0000259" key="8">
    <source>
        <dbReference type="PROSITE" id="PS50166"/>
    </source>
</evidence>
<dbReference type="GO" id="GO:0006606">
    <property type="term" value="P:protein import into nucleus"/>
    <property type="evidence" value="ECO:0007669"/>
    <property type="project" value="InterPro"/>
</dbReference>
<keyword evidence="3" id="KW-0813">Transport</keyword>
<organism evidence="9 10">
    <name type="scientific">Trypanosoma theileri</name>
    <dbReference type="NCBI Taxonomy" id="67003"/>
    <lineage>
        <taxon>Eukaryota</taxon>
        <taxon>Discoba</taxon>
        <taxon>Euglenozoa</taxon>
        <taxon>Kinetoplastea</taxon>
        <taxon>Metakinetoplastina</taxon>
        <taxon>Trypanosomatida</taxon>
        <taxon>Trypanosomatidae</taxon>
        <taxon>Trypanosoma</taxon>
    </lineage>
</organism>
<proteinExistence type="predicted"/>
<reference evidence="9 10" key="1">
    <citation type="submission" date="2017-03" db="EMBL/GenBank/DDBJ databases">
        <title>An alternative strategy for trypanosome survival in the mammalian bloodstream revealed through genome and transcriptome analysis of the ubiquitous bovine parasite Trypanosoma (Megatrypanum) theileri.</title>
        <authorList>
            <person name="Kelly S."/>
            <person name="Ivens A."/>
            <person name="Mott A."/>
            <person name="O'Neill E."/>
            <person name="Emms D."/>
            <person name="Macleod O."/>
            <person name="Voorheis P."/>
            <person name="Matthews J."/>
            <person name="Matthews K."/>
            <person name="Carrington M."/>
        </authorList>
    </citation>
    <scope>NUCLEOTIDE SEQUENCE [LARGE SCALE GENOMIC DNA]</scope>
    <source>
        <strain evidence="9">Edinburgh</strain>
    </source>
</reference>
<dbReference type="GO" id="GO:0005737">
    <property type="term" value="C:cytoplasm"/>
    <property type="evidence" value="ECO:0007669"/>
    <property type="project" value="UniProtKB-SubCell"/>
</dbReference>
<dbReference type="InterPro" id="IPR040122">
    <property type="entry name" value="Importin_beta"/>
</dbReference>
<dbReference type="InterPro" id="IPR058584">
    <property type="entry name" value="IMB1_TNPO1-like_TPR"/>
</dbReference>
<dbReference type="STRING" id="67003.A0A1X0P8K4"/>
<evidence type="ECO:0000256" key="3">
    <source>
        <dbReference type="ARBA" id="ARBA00022448"/>
    </source>
</evidence>
<comment type="subcellular location">
    <subcellularLocation>
        <location evidence="2">Cytoplasm</location>
    </subcellularLocation>
    <subcellularLocation>
        <location evidence="1">Nucleus</location>
    </subcellularLocation>
</comment>
<evidence type="ECO:0000256" key="7">
    <source>
        <dbReference type="ARBA" id="ARBA00023242"/>
    </source>
</evidence>
<dbReference type="SUPFAM" id="SSF48371">
    <property type="entry name" value="ARM repeat"/>
    <property type="match status" value="1"/>
</dbReference>
<dbReference type="SMART" id="SM00913">
    <property type="entry name" value="IBN_N"/>
    <property type="match status" value="1"/>
</dbReference>
<dbReference type="Pfam" id="PF03810">
    <property type="entry name" value="IBN_N"/>
    <property type="match status" value="1"/>
</dbReference>
<keyword evidence="5" id="KW-0677">Repeat</keyword>
<dbReference type="VEuPathDB" id="TriTrypDB:TM35_000011510"/>
<dbReference type="Gene3D" id="1.25.10.10">
    <property type="entry name" value="Leucine-rich Repeat Variant"/>
    <property type="match status" value="1"/>
</dbReference>
<dbReference type="InterPro" id="IPR011989">
    <property type="entry name" value="ARM-like"/>
</dbReference>
<evidence type="ECO:0000256" key="6">
    <source>
        <dbReference type="ARBA" id="ARBA00022927"/>
    </source>
</evidence>
<keyword evidence="10" id="KW-1185">Reference proteome</keyword>
<dbReference type="GeneID" id="39980612"/>
<dbReference type="PANTHER" id="PTHR10527">
    <property type="entry name" value="IMPORTIN BETA"/>
    <property type="match status" value="1"/>
</dbReference>
<keyword evidence="4" id="KW-0963">Cytoplasm</keyword>
<gene>
    <name evidence="9" type="ORF">TM35_000011510</name>
</gene>
<evidence type="ECO:0000256" key="1">
    <source>
        <dbReference type="ARBA" id="ARBA00004123"/>
    </source>
</evidence>
<dbReference type="PROSITE" id="PS50166">
    <property type="entry name" value="IMPORTIN_B_NT"/>
    <property type="match status" value="1"/>
</dbReference>
<evidence type="ECO:0000256" key="5">
    <source>
        <dbReference type="ARBA" id="ARBA00022737"/>
    </source>
</evidence>
<accession>A0A1X0P8K4</accession>
<evidence type="ECO:0000256" key="4">
    <source>
        <dbReference type="ARBA" id="ARBA00022490"/>
    </source>
</evidence>
<evidence type="ECO:0000256" key="2">
    <source>
        <dbReference type="ARBA" id="ARBA00004496"/>
    </source>
</evidence>
<evidence type="ECO:0000313" key="10">
    <source>
        <dbReference type="Proteomes" id="UP000192257"/>
    </source>
</evidence>
<dbReference type="Pfam" id="PF13513">
    <property type="entry name" value="HEAT_EZ"/>
    <property type="match status" value="1"/>
</dbReference>
<name>A0A1X0P8K4_9TRYP</name>
<dbReference type="GO" id="GO:0031267">
    <property type="term" value="F:small GTPase binding"/>
    <property type="evidence" value="ECO:0007669"/>
    <property type="project" value="InterPro"/>
</dbReference>
<dbReference type="InterPro" id="IPR057672">
    <property type="entry name" value="TPR_IPO4/5"/>
</dbReference>